<dbReference type="AlphaFoldDB" id="K6XWA6"/>
<dbReference type="RefSeq" id="WP_008845735.1">
    <property type="nucleotide sequence ID" value="NZ_BAEN01000064.1"/>
</dbReference>
<keyword evidence="3" id="KW-1185">Reference proteome</keyword>
<evidence type="ECO:0000313" key="2">
    <source>
        <dbReference type="EMBL" id="GAC15931.1"/>
    </source>
</evidence>
<evidence type="ECO:0000256" key="1">
    <source>
        <dbReference type="SAM" id="MobiDB-lite"/>
    </source>
</evidence>
<dbReference type="Proteomes" id="UP000006334">
    <property type="component" value="Unassembled WGS sequence"/>
</dbReference>
<gene>
    <name evidence="2" type="ORF">GLIP_3317</name>
</gene>
<proteinExistence type="predicted"/>
<reference evidence="2 3" key="1">
    <citation type="journal article" date="2017" name="Antonie Van Leeuwenhoek">
        <title>Rhizobium rhizosphaerae sp. nov., a novel species isolated from rice rhizosphere.</title>
        <authorList>
            <person name="Zhao J.J."/>
            <person name="Zhang J."/>
            <person name="Zhang R.J."/>
            <person name="Zhang C.W."/>
            <person name="Yin H.Q."/>
            <person name="Zhang X.X."/>
        </authorList>
    </citation>
    <scope>NUCLEOTIDE SEQUENCE [LARGE SCALE GENOMIC DNA]</scope>
    <source>
        <strain evidence="2 3">E3</strain>
    </source>
</reference>
<evidence type="ECO:0000313" key="3">
    <source>
        <dbReference type="Proteomes" id="UP000006334"/>
    </source>
</evidence>
<dbReference type="InterPro" id="IPR009576">
    <property type="entry name" value="Biofilm_formation_YgiB"/>
</dbReference>
<evidence type="ECO:0008006" key="4">
    <source>
        <dbReference type="Google" id="ProtNLM"/>
    </source>
</evidence>
<sequence length="203" mass="22925">MTRKRSEQINLNRMRKHFSPKPLAIGIASVFLAACADNRQEATIYTNAQDCVNDNPEQAQICESAYREALAEAERTGPKYNSQQDCESEFGPNQCQHVQRNSGSFFMPFMAGYMISNLLSPNRYQYQPMFTSYSPYSSYRYRWIGAGGYDYGDLRKRNYKVRPDAFKPKPAVTRTIKRGGFGSTVRAKSSWGSKSGTKGGWGG</sequence>
<dbReference type="OrthoDB" id="5903948at2"/>
<dbReference type="Pfam" id="PF06693">
    <property type="entry name" value="DUF1190"/>
    <property type="match status" value="1"/>
</dbReference>
<organism evidence="2 3">
    <name type="scientific">Aliiglaciecola lipolytica E3</name>
    <dbReference type="NCBI Taxonomy" id="1127673"/>
    <lineage>
        <taxon>Bacteria</taxon>
        <taxon>Pseudomonadati</taxon>
        <taxon>Pseudomonadota</taxon>
        <taxon>Gammaproteobacteria</taxon>
        <taxon>Alteromonadales</taxon>
        <taxon>Alteromonadaceae</taxon>
        <taxon>Aliiglaciecola</taxon>
    </lineage>
</organism>
<accession>K6XWA6</accession>
<name>K6XWA6_9ALTE</name>
<dbReference type="STRING" id="1127673.GLIP_3317"/>
<feature type="region of interest" description="Disordered" evidence="1">
    <location>
        <begin position="184"/>
        <end position="203"/>
    </location>
</feature>
<dbReference type="EMBL" id="BAEN01000064">
    <property type="protein sequence ID" value="GAC15931.1"/>
    <property type="molecule type" value="Genomic_DNA"/>
</dbReference>
<comment type="caution">
    <text evidence="2">The sequence shown here is derived from an EMBL/GenBank/DDBJ whole genome shotgun (WGS) entry which is preliminary data.</text>
</comment>
<dbReference type="NCBIfam" id="NF008655">
    <property type="entry name" value="PRK11653.1"/>
    <property type="match status" value="1"/>
</dbReference>
<dbReference type="eggNOG" id="COG5463">
    <property type="taxonomic scope" value="Bacteria"/>
</dbReference>
<dbReference type="PROSITE" id="PS51257">
    <property type="entry name" value="PROKAR_LIPOPROTEIN"/>
    <property type="match status" value="1"/>
</dbReference>
<protein>
    <recommendedName>
        <fullName evidence="4">Lipoprotein</fullName>
    </recommendedName>
</protein>